<dbReference type="Pfam" id="PF00550">
    <property type="entry name" value="PP-binding"/>
    <property type="match status" value="1"/>
</dbReference>
<dbReference type="PROSITE" id="PS00012">
    <property type="entry name" value="PHOSPHOPANTETHEINE"/>
    <property type="match status" value="1"/>
</dbReference>
<gene>
    <name evidence="4" type="ORF">Pen02_29660</name>
</gene>
<dbReference type="InterPro" id="IPR006162">
    <property type="entry name" value="Ppantetheine_attach_site"/>
</dbReference>
<dbReference type="PROSITE" id="PS50075">
    <property type="entry name" value="CARRIER"/>
    <property type="match status" value="1"/>
</dbReference>
<accession>A0ABQ4DZZ3</accession>
<evidence type="ECO:0000313" key="4">
    <source>
        <dbReference type="EMBL" id="GIG88030.1"/>
    </source>
</evidence>
<comment type="caution">
    <text evidence="4">The sequence shown here is derived from an EMBL/GenBank/DDBJ whole genome shotgun (WGS) entry which is preliminary data.</text>
</comment>
<sequence length="87" mass="9244">MTSANWPDDFEKAVRQHLPLLGEGAPLTAESSLPALGLDSLATVGLLVEVEEAFAVQFPDEDLHAETFATPAALWAVVGRLRDGAET</sequence>
<organism evidence="4 5">
    <name type="scientific">Plantactinospora endophytica</name>
    <dbReference type="NCBI Taxonomy" id="673535"/>
    <lineage>
        <taxon>Bacteria</taxon>
        <taxon>Bacillati</taxon>
        <taxon>Actinomycetota</taxon>
        <taxon>Actinomycetes</taxon>
        <taxon>Micromonosporales</taxon>
        <taxon>Micromonosporaceae</taxon>
        <taxon>Plantactinospora</taxon>
    </lineage>
</organism>
<feature type="domain" description="Carrier" evidence="3">
    <location>
        <begin position="4"/>
        <end position="82"/>
    </location>
</feature>
<dbReference type="SUPFAM" id="SSF47336">
    <property type="entry name" value="ACP-like"/>
    <property type="match status" value="1"/>
</dbReference>
<keyword evidence="5" id="KW-1185">Reference proteome</keyword>
<evidence type="ECO:0000256" key="1">
    <source>
        <dbReference type="ARBA" id="ARBA00022450"/>
    </source>
</evidence>
<protein>
    <recommendedName>
        <fullName evidence="3">Carrier domain-containing protein</fullName>
    </recommendedName>
</protein>
<evidence type="ECO:0000259" key="3">
    <source>
        <dbReference type="PROSITE" id="PS50075"/>
    </source>
</evidence>
<evidence type="ECO:0000313" key="5">
    <source>
        <dbReference type="Proteomes" id="UP000646749"/>
    </source>
</evidence>
<dbReference type="EMBL" id="BONW01000013">
    <property type="protein sequence ID" value="GIG88030.1"/>
    <property type="molecule type" value="Genomic_DNA"/>
</dbReference>
<dbReference type="InterPro" id="IPR009081">
    <property type="entry name" value="PP-bd_ACP"/>
</dbReference>
<name>A0ABQ4DZZ3_9ACTN</name>
<dbReference type="Proteomes" id="UP000646749">
    <property type="component" value="Unassembled WGS sequence"/>
</dbReference>
<dbReference type="RefSeq" id="WP_203866549.1">
    <property type="nucleotide sequence ID" value="NZ_BONW01000013.1"/>
</dbReference>
<keyword evidence="2" id="KW-0597">Phosphoprotein</keyword>
<keyword evidence="1" id="KW-0596">Phosphopantetheine</keyword>
<proteinExistence type="predicted"/>
<dbReference type="Gene3D" id="1.10.1200.10">
    <property type="entry name" value="ACP-like"/>
    <property type="match status" value="1"/>
</dbReference>
<evidence type="ECO:0000256" key="2">
    <source>
        <dbReference type="ARBA" id="ARBA00022553"/>
    </source>
</evidence>
<reference evidence="4 5" key="1">
    <citation type="submission" date="2021-01" db="EMBL/GenBank/DDBJ databases">
        <title>Whole genome shotgun sequence of Plantactinospora endophytica NBRC 110450.</title>
        <authorList>
            <person name="Komaki H."/>
            <person name="Tamura T."/>
        </authorList>
    </citation>
    <scope>NUCLEOTIDE SEQUENCE [LARGE SCALE GENOMIC DNA]</scope>
    <source>
        <strain evidence="4 5">NBRC 110450</strain>
    </source>
</reference>
<dbReference type="InterPro" id="IPR036736">
    <property type="entry name" value="ACP-like_sf"/>
</dbReference>